<dbReference type="KEGG" id="mhos:CXR34_03620"/>
<dbReference type="Proteomes" id="UP000233276">
    <property type="component" value="Chromosome"/>
</dbReference>
<dbReference type="RefSeq" id="WP_060959379.1">
    <property type="nucleotide sequence ID" value="NZ_CP025299.1"/>
</dbReference>
<name>A0A134DIA5_9MICO</name>
<dbReference type="AlphaFoldDB" id="A0A134DIA5"/>
<dbReference type="EMBL" id="CP025299">
    <property type="protein sequence ID" value="AUG28639.1"/>
    <property type="molecule type" value="Genomic_DNA"/>
</dbReference>
<organism evidence="1 2">
    <name type="scientific">Microbacterium hominis</name>
    <dbReference type="NCBI Taxonomy" id="162426"/>
    <lineage>
        <taxon>Bacteria</taxon>
        <taxon>Bacillati</taxon>
        <taxon>Actinomycetota</taxon>
        <taxon>Actinomycetes</taxon>
        <taxon>Micrococcales</taxon>
        <taxon>Microbacteriaceae</taxon>
        <taxon>Microbacterium</taxon>
    </lineage>
</organism>
<evidence type="ECO:0000313" key="2">
    <source>
        <dbReference type="Proteomes" id="UP000233276"/>
    </source>
</evidence>
<accession>A0A134DIA5</accession>
<reference evidence="1 2" key="1">
    <citation type="submission" date="2017-12" db="EMBL/GenBank/DDBJ databases">
        <title>Isolation and characterization of estrogens degradatiion strain Microbacterium hominis SJTG1.</title>
        <authorList>
            <person name="Xiong W."/>
            <person name="Yin C."/>
            <person name="Zheng D."/>
            <person name="Liang R."/>
        </authorList>
    </citation>
    <scope>NUCLEOTIDE SEQUENCE [LARGE SCALE GENOMIC DNA]</scope>
    <source>
        <strain evidence="1 2">SJTG1</strain>
    </source>
</reference>
<dbReference type="OrthoDB" id="3696279at2"/>
<proteinExistence type="predicted"/>
<gene>
    <name evidence="1" type="ORF">CXR34_03620</name>
</gene>
<evidence type="ECO:0000313" key="1">
    <source>
        <dbReference type="EMBL" id="AUG28639.1"/>
    </source>
</evidence>
<protein>
    <submittedName>
        <fullName evidence="1">Uncharacterized protein</fullName>
    </submittedName>
</protein>
<sequence length="212" mass="21219">MKKNVVLARTAAGVVGGLLLIGGAGAAFAAEDNAVGNQEVGVDVQIDAVGALTLSVASGSTSLTEVPSGDAGIRQFNGALPDVTVTDDRQSVPEGVFWYVTGQSSALTDGTNSIDAGHLGWAPKLITDTGDGEVGEGAQVNTVLDAPTPNVPADNVGLVGNELLALSLDSQSAASVGSWTAGADLFLKVPSTVTPGAYAGTITLTLWEDQVD</sequence>